<reference evidence="5" key="2">
    <citation type="submission" date="2020-10" db="UniProtKB">
        <authorList>
            <consortium name="WormBaseParasite"/>
        </authorList>
    </citation>
    <scope>IDENTIFICATION</scope>
</reference>
<keyword evidence="2" id="KW-0677">Repeat</keyword>
<accession>A0A7E4W9C2</accession>
<dbReference type="PANTHER" id="PTHR24366:SF96">
    <property type="entry name" value="LEUCINE RICH REPEAT CONTAINING 53"/>
    <property type="match status" value="1"/>
</dbReference>
<organism evidence="4 5">
    <name type="scientific">Panagrellus redivivus</name>
    <name type="common">Microworm</name>
    <dbReference type="NCBI Taxonomy" id="6233"/>
    <lineage>
        <taxon>Eukaryota</taxon>
        <taxon>Metazoa</taxon>
        <taxon>Ecdysozoa</taxon>
        <taxon>Nematoda</taxon>
        <taxon>Chromadorea</taxon>
        <taxon>Rhabditida</taxon>
        <taxon>Tylenchina</taxon>
        <taxon>Panagrolaimomorpha</taxon>
        <taxon>Panagrolaimoidea</taxon>
        <taxon>Panagrolaimidae</taxon>
        <taxon>Panagrellus</taxon>
    </lineage>
</organism>
<evidence type="ECO:0000313" key="5">
    <source>
        <dbReference type="WBParaSite" id="Pan_g8600.t1"/>
    </source>
</evidence>
<proteinExistence type="predicted"/>
<dbReference type="Gene3D" id="3.80.10.10">
    <property type="entry name" value="Ribonuclease Inhibitor"/>
    <property type="match status" value="2"/>
</dbReference>
<dbReference type="Proteomes" id="UP000492821">
    <property type="component" value="Unassembled WGS sequence"/>
</dbReference>
<evidence type="ECO:0000256" key="1">
    <source>
        <dbReference type="ARBA" id="ARBA00022614"/>
    </source>
</evidence>
<sequence length="449" mass="50732">MKALLFFAFAIVHISHSTAGKSYFGTYDQVSSGFGHHFVGFEGYTDKIVDSLDYFCRSDAVYRLEKLPMKLLRVLSLTSCGITELADDAFEKVADSLEELNLSGSMIREFPDLSKFTKLTKLVLNHYLIGDFLDEMSRRNESIGIKHLELANTGLTELTKSSFSRFKNLKTLDISYNPNLRIAPDAFSSLNLENLNMNANGLTTLPLEVFNSIPTLTTLSLNGNKFVKLPQNGFESLPNLTFLSLKFNRLENLSIDAFNGLNSLKHLDLSHNRFTDLQPGIFDNLTRLETLDLSHNALTKIQTKSFSQINNWSRILLNNNQIDEISQNALPPLEKVKTLINLGSNKLTTLAIDSFLPLENSTEVRRYNGEDDFKIILSGNQLICNKKLAWLVKSYQPRPDPHQPDENFLSLMTSLKGKKYVRMLPPIDDPTCTAPEVYADNKLVEIQFE</sequence>
<dbReference type="InterPro" id="IPR032675">
    <property type="entry name" value="LRR_dom_sf"/>
</dbReference>
<dbReference type="FunFam" id="3.80.10.10:FF:001164">
    <property type="entry name" value="GH01279p"/>
    <property type="match status" value="1"/>
</dbReference>
<dbReference type="Pfam" id="PF13855">
    <property type="entry name" value="LRR_8"/>
    <property type="match status" value="2"/>
</dbReference>
<dbReference type="InterPro" id="IPR001611">
    <property type="entry name" value="Leu-rich_rpt"/>
</dbReference>
<dbReference type="PROSITE" id="PS51450">
    <property type="entry name" value="LRR"/>
    <property type="match status" value="3"/>
</dbReference>
<reference evidence="4" key="1">
    <citation type="journal article" date="2013" name="Genetics">
        <title>The draft genome and transcriptome of Panagrellus redivivus are shaped by the harsh demands of a free-living lifestyle.</title>
        <authorList>
            <person name="Srinivasan J."/>
            <person name="Dillman A.R."/>
            <person name="Macchietto M.G."/>
            <person name="Heikkinen L."/>
            <person name="Lakso M."/>
            <person name="Fracchia K.M."/>
            <person name="Antoshechkin I."/>
            <person name="Mortazavi A."/>
            <person name="Wong G."/>
            <person name="Sternberg P.W."/>
        </authorList>
    </citation>
    <scope>NUCLEOTIDE SEQUENCE [LARGE SCALE GENOMIC DNA]</scope>
    <source>
        <strain evidence="4">MT8872</strain>
    </source>
</reference>
<dbReference type="SMART" id="SM00369">
    <property type="entry name" value="LRR_TYP"/>
    <property type="match status" value="8"/>
</dbReference>
<dbReference type="PRINTS" id="PR00019">
    <property type="entry name" value="LEURICHRPT"/>
</dbReference>
<keyword evidence="1" id="KW-0433">Leucine-rich repeat</keyword>
<protein>
    <submittedName>
        <fullName evidence="5">LRRCT domain-containing protein</fullName>
    </submittedName>
</protein>
<feature type="signal peptide" evidence="3">
    <location>
        <begin position="1"/>
        <end position="20"/>
    </location>
</feature>
<evidence type="ECO:0000256" key="2">
    <source>
        <dbReference type="ARBA" id="ARBA00022737"/>
    </source>
</evidence>
<dbReference type="AlphaFoldDB" id="A0A7E4W9C2"/>
<dbReference type="PANTHER" id="PTHR24366">
    <property type="entry name" value="IG(IMMUNOGLOBULIN) AND LRR(LEUCINE RICH REPEAT) DOMAINS"/>
    <property type="match status" value="1"/>
</dbReference>
<keyword evidence="3" id="KW-0732">Signal</keyword>
<dbReference type="WBParaSite" id="Pan_g8600.t1">
    <property type="protein sequence ID" value="Pan_g8600.t1"/>
    <property type="gene ID" value="Pan_g8600"/>
</dbReference>
<evidence type="ECO:0000313" key="4">
    <source>
        <dbReference type="Proteomes" id="UP000492821"/>
    </source>
</evidence>
<keyword evidence="4" id="KW-1185">Reference proteome</keyword>
<dbReference type="SUPFAM" id="SSF52058">
    <property type="entry name" value="L domain-like"/>
    <property type="match status" value="1"/>
</dbReference>
<evidence type="ECO:0000256" key="3">
    <source>
        <dbReference type="SAM" id="SignalP"/>
    </source>
</evidence>
<dbReference type="InterPro" id="IPR003591">
    <property type="entry name" value="Leu-rich_rpt_typical-subtyp"/>
</dbReference>
<name>A0A7E4W9C2_PANRE</name>
<dbReference type="SMART" id="SM00365">
    <property type="entry name" value="LRR_SD22"/>
    <property type="match status" value="3"/>
</dbReference>
<feature type="chain" id="PRO_5028936409" evidence="3">
    <location>
        <begin position="21"/>
        <end position="449"/>
    </location>
</feature>